<organism evidence="2">
    <name type="scientific">Tetraodon nigroviridis</name>
    <name type="common">Spotted green pufferfish</name>
    <name type="synonym">Chelonodon nigroviridis</name>
    <dbReference type="NCBI Taxonomy" id="99883"/>
    <lineage>
        <taxon>Eukaryota</taxon>
        <taxon>Metazoa</taxon>
        <taxon>Chordata</taxon>
        <taxon>Craniata</taxon>
        <taxon>Vertebrata</taxon>
        <taxon>Euteleostomi</taxon>
        <taxon>Actinopterygii</taxon>
        <taxon>Neopterygii</taxon>
        <taxon>Teleostei</taxon>
        <taxon>Neoteleostei</taxon>
        <taxon>Acanthomorphata</taxon>
        <taxon>Eupercaria</taxon>
        <taxon>Tetraodontiformes</taxon>
        <taxon>Tetradontoidea</taxon>
        <taxon>Tetraodontidae</taxon>
        <taxon>Tetraodon</taxon>
    </lineage>
</organism>
<name>Q4S2R0_TETNG</name>
<comment type="caution">
    <text evidence="2">The sequence shown here is derived from an EMBL/GenBank/DDBJ whole genome shotgun (WGS) entry which is preliminary data.</text>
</comment>
<accession>Q4S2R0</accession>
<evidence type="ECO:0000256" key="1">
    <source>
        <dbReference type="SAM" id="Phobius"/>
    </source>
</evidence>
<keyword evidence="1" id="KW-1133">Transmembrane helix</keyword>
<feature type="transmembrane region" description="Helical" evidence="1">
    <location>
        <begin position="64"/>
        <end position="84"/>
    </location>
</feature>
<sequence length="157" mass="17281">MSLTDLSYGCQHSVHRSPVAEDNKSGSIRTFFHFRCTNVFGHLAGKWPPLLFATNLGSLSKVKVVSLLMGLTLMFIVMASYLLAWDKGGLLFTASPEHFRPAVVLSSPLARAAPDVSPEGLLDMKPLVDTITSKLDYPPRTPPDEKHIFEAFPHVSM</sequence>
<dbReference type="EMBL" id="CAAE01014760">
    <property type="protein sequence ID" value="CAG05072.1"/>
    <property type="molecule type" value="Genomic_DNA"/>
</dbReference>
<dbReference type="KEGG" id="tng:GSTEN00024981G001"/>
<reference evidence="2" key="2">
    <citation type="submission" date="2004-02" db="EMBL/GenBank/DDBJ databases">
        <authorList>
            <consortium name="Genoscope"/>
            <consortium name="Whitehead Institute Centre for Genome Research"/>
        </authorList>
    </citation>
    <scope>NUCLEOTIDE SEQUENCE</scope>
</reference>
<reference evidence="2" key="1">
    <citation type="journal article" date="2004" name="Nature">
        <title>Genome duplication in the teleost fish Tetraodon nigroviridis reveals the early vertebrate proto-karyotype.</title>
        <authorList>
            <person name="Jaillon O."/>
            <person name="Aury J.-M."/>
            <person name="Brunet F."/>
            <person name="Petit J.-L."/>
            <person name="Stange-Thomann N."/>
            <person name="Mauceli E."/>
            <person name="Bouneau L."/>
            <person name="Fischer C."/>
            <person name="Ozouf-Costaz C."/>
            <person name="Bernot A."/>
            <person name="Nicaud S."/>
            <person name="Jaffe D."/>
            <person name="Fisher S."/>
            <person name="Lutfalla G."/>
            <person name="Dossat C."/>
            <person name="Segurens B."/>
            <person name="Dasilva C."/>
            <person name="Salanoubat M."/>
            <person name="Levy M."/>
            <person name="Boudet N."/>
            <person name="Castellano S."/>
            <person name="Anthouard V."/>
            <person name="Jubin C."/>
            <person name="Castelli V."/>
            <person name="Katinka M."/>
            <person name="Vacherie B."/>
            <person name="Biemont C."/>
            <person name="Skalli Z."/>
            <person name="Cattolico L."/>
            <person name="Poulain J."/>
            <person name="De Berardinis V."/>
            <person name="Cruaud C."/>
            <person name="Duprat S."/>
            <person name="Brottier P."/>
            <person name="Coutanceau J.-P."/>
            <person name="Gouzy J."/>
            <person name="Parra G."/>
            <person name="Lardier G."/>
            <person name="Chapple C."/>
            <person name="McKernan K.J."/>
            <person name="McEwan P."/>
            <person name="Bosak S."/>
            <person name="Kellis M."/>
            <person name="Volff J.-N."/>
            <person name="Guigo R."/>
            <person name="Zody M.C."/>
            <person name="Mesirov J."/>
            <person name="Lindblad-Toh K."/>
            <person name="Birren B."/>
            <person name="Nusbaum C."/>
            <person name="Kahn D."/>
            <person name="Robinson-Rechavi M."/>
            <person name="Laudet V."/>
            <person name="Schachter V."/>
            <person name="Quetier F."/>
            <person name="Saurin W."/>
            <person name="Scarpelli C."/>
            <person name="Wincker P."/>
            <person name="Lander E.S."/>
            <person name="Weissenbach J."/>
            <person name="Roest Crollius H."/>
        </authorList>
    </citation>
    <scope>NUCLEOTIDE SEQUENCE [LARGE SCALE GENOMIC DNA]</scope>
</reference>
<keyword evidence="1" id="KW-0812">Transmembrane</keyword>
<gene>
    <name evidence="2" type="ORF">GSTENG00024981001</name>
</gene>
<proteinExistence type="predicted"/>
<keyword evidence="1" id="KW-0472">Membrane</keyword>
<protein>
    <submittedName>
        <fullName evidence="2">(spotted green pufferfish) hypothetical protein</fullName>
    </submittedName>
</protein>
<dbReference type="AlphaFoldDB" id="Q4S2R0"/>
<evidence type="ECO:0000313" key="2">
    <source>
        <dbReference type="EMBL" id="CAG05072.1"/>
    </source>
</evidence>